<evidence type="ECO:0000313" key="3">
    <source>
        <dbReference type="Proteomes" id="UP000299102"/>
    </source>
</evidence>
<reference evidence="2 3" key="1">
    <citation type="journal article" date="2019" name="Commun. Biol.">
        <title>The bagworm genome reveals a unique fibroin gene that provides high tensile strength.</title>
        <authorList>
            <person name="Kono N."/>
            <person name="Nakamura H."/>
            <person name="Ohtoshi R."/>
            <person name="Tomita M."/>
            <person name="Numata K."/>
            <person name="Arakawa K."/>
        </authorList>
    </citation>
    <scope>NUCLEOTIDE SEQUENCE [LARGE SCALE GENOMIC DNA]</scope>
</reference>
<feature type="region of interest" description="Disordered" evidence="1">
    <location>
        <begin position="63"/>
        <end position="87"/>
    </location>
</feature>
<name>A0A4C2AAL8_EUMVA</name>
<protein>
    <submittedName>
        <fullName evidence="2">Uncharacterized protein</fullName>
    </submittedName>
</protein>
<evidence type="ECO:0000256" key="1">
    <source>
        <dbReference type="SAM" id="MobiDB-lite"/>
    </source>
</evidence>
<dbReference type="Proteomes" id="UP000299102">
    <property type="component" value="Unassembled WGS sequence"/>
</dbReference>
<dbReference type="AlphaFoldDB" id="A0A4C2AAL8"/>
<sequence>MRPHLRHVIDATVERFSALGNRRELRNKKKIKHRDIHTNGNHLVFSTDPESVKDEFAFDNPGFRQDERQGWQHDAPTLPMGGKSQGLHVEFTRPDGQAVTKDDIYLEVGLCALTYQALKCDN</sequence>
<accession>A0A4C2AAL8</accession>
<dbReference type="OrthoDB" id="447516at2759"/>
<comment type="caution">
    <text evidence="2">The sequence shown here is derived from an EMBL/GenBank/DDBJ whole genome shotgun (WGS) entry which is preliminary data.</text>
</comment>
<proteinExistence type="predicted"/>
<organism evidence="2 3">
    <name type="scientific">Eumeta variegata</name>
    <name type="common">Bagworm moth</name>
    <name type="synonym">Eumeta japonica</name>
    <dbReference type="NCBI Taxonomy" id="151549"/>
    <lineage>
        <taxon>Eukaryota</taxon>
        <taxon>Metazoa</taxon>
        <taxon>Ecdysozoa</taxon>
        <taxon>Arthropoda</taxon>
        <taxon>Hexapoda</taxon>
        <taxon>Insecta</taxon>
        <taxon>Pterygota</taxon>
        <taxon>Neoptera</taxon>
        <taxon>Endopterygota</taxon>
        <taxon>Lepidoptera</taxon>
        <taxon>Glossata</taxon>
        <taxon>Ditrysia</taxon>
        <taxon>Tineoidea</taxon>
        <taxon>Psychidae</taxon>
        <taxon>Oiketicinae</taxon>
        <taxon>Eumeta</taxon>
    </lineage>
</organism>
<gene>
    <name evidence="2" type="ORF">EVAR_67415_1</name>
</gene>
<keyword evidence="3" id="KW-1185">Reference proteome</keyword>
<evidence type="ECO:0000313" key="2">
    <source>
        <dbReference type="EMBL" id="GBP95927.1"/>
    </source>
</evidence>
<dbReference type="EMBL" id="BGZK01002702">
    <property type="protein sequence ID" value="GBP95927.1"/>
    <property type="molecule type" value="Genomic_DNA"/>
</dbReference>